<evidence type="ECO:0000256" key="1">
    <source>
        <dbReference type="SAM" id="MobiDB-lite"/>
    </source>
</evidence>
<feature type="compositionally biased region" description="Low complexity" evidence="1">
    <location>
        <begin position="56"/>
        <end position="67"/>
    </location>
</feature>
<accession>A0A448ZHE2</accession>
<dbReference type="OrthoDB" id="53287at2759"/>
<evidence type="ECO:0000256" key="2">
    <source>
        <dbReference type="SAM" id="Phobius"/>
    </source>
</evidence>
<feature type="transmembrane region" description="Helical" evidence="2">
    <location>
        <begin position="222"/>
        <end position="241"/>
    </location>
</feature>
<dbReference type="EMBL" id="CAACVS010000346">
    <property type="protein sequence ID" value="VEU41401.1"/>
    <property type="molecule type" value="Genomic_DNA"/>
</dbReference>
<feature type="region of interest" description="Disordered" evidence="1">
    <location>
        <begin position="1"/>
        <end position="69"/>
    </location>
</feature>
<feature type="transmembrane region" description="Helical" evidence="2">
    <location>
        <begin position="154"/>
        <end position="178"/>
    </location>
</feature>
<proteinExistence type="predicted"/>
<name>A0A448ZHE2_9STRA</name>
<keyword evidence="4" id="KW-1185">Reference proteome</keyword>
<keyword evidence="2" id="KW-1133">Transmembrane helix</keyword>
<feature type="transmembrane region" description="Helical" evidence="2">
    <location>
        <begin position="262"/>
        <end position="284"/>
    </location>
</feature>
<organism evidence="3 4">
    <name type="scientific">Pseudo-nitzschia multistriata</name>
    <dbReference type="NCBI Taxonomy" id="183589"/>
    <lineage>
        <taxon>Eukaryota</taxon>
        <taxon>Sar</taxon>
        <taxon>Stramenopiles</taxon>
        <taxon>Ochrophyta</taxon>
        <taxon>Bacillariophyta</taxon>
        <taxon>Bacillariophyceae</taxon>
        <taxon>Bacillariophycidae</taxon>
        <taxon>Bacillariales</taxon>
        <taxon>Bacillariaceae</taxon>
        <taxon>Pseudo-nitzschia</taxon>
    </lineage>
</organism>
<feature type="compositionally biased region" description="Pro residues" evidence="1">
    <location>
        <begin position="30"/>
        <end position="45"/>
    </location>
</feature>
<evidence type="ECO:0000313" key="3">
    <source>
        <dbReference type="EMBL" id="VEU41401.1"/>
    </source>
</evidence>
<gene>
    <name evidence="3" type="ORF">PSNMU_V1.4_AUG-EV-PASAV3_0083240</name>
</gene>
<feature type="compositionally biased region" description="Basic and acidic residues" evidence="1">
    <location>
        <begin position="1"/>
        <end position="10"/>
    </location>
</feature>
<keyword evidence="2" id="KW-0812">Transmembrane</keyword>
<protein>
    <submittedName>
        <fullName evidence="3">Uncharacterized protein</fullName>
    </submittedName>
</protein>
<sequence length="351" mass="37543">MEGLPRDHTPADTGFPDSSAPGGASTDPLDPAPPRQDPAGAPPGSSPAGEERDESSNSSNSSSSSSNHAIGYGDNDFTADYNRSRFRSAAKYARAVLALASAFVLDLTSAGNTTLVSVAARVSLTLFAYAVVYTSASRMLLMAIAYLMNHGWYLLAASCALILLLGCGILLAVCEWMWRWQDRALSVLDRNNIGYDRLRSVNVLDDDEMEDGPSLRAWVRRIGSAVFACLVWSLFCALSANADAWIADAYKGARPSAPSIELRLVGCLEGLFLLAGAALLLYVACPSFYRLHLHLSRPGALGTAAVPLAHDERGLGFGGGLDFDFDDNDNYTITVREDEVTVGRGIQNLIL</sequence>
<dbReference type="Proteomes" id="UP000291116">
    <property type="component" value="Unassembled WGS sequence"/>
</dbReference>
<reference evidence="3 4" key="1">
    <citation type="submission" date="2019-01" db="EMBL/GenBank/DDBJ databases">
        <authorList>
            <person name="Ferrante I. M."/>
        </authorList>
    </citation>
    <scope>NUCLEOTIDE SEQUENCE [LARGE SCALE GENOMIC DNA]</scope>
    <source>
        <strain evidence="3 4">B856</strain>
    </source>
</reference>
<evidence type="ECO:0000313" key="4">
    <source>
        <dbReference type="Proteomes" id="UP000291116"/>
    </source>
</evidence>
<feature type="transmembrane region" description="Helical" evidence="2">
    <location>
        <begin position="95"/>
        <end position="120"/>
    </location>
</feature>
<keyword evidence="2" id="KW-0472">Membrane</keyword>
<feature type="transmembrane region" description="Helical" evidence="2">
    <location>
        <begin position="126"/>
        <end position="147"/>
    </location>
</feature>
<dbReference type="AlphaFoldDB" id="A0A448ZHE2"/>